<dbReference type="GO" id="GO:0006433">
    <property type="term" value="P:prolyl-tRNA aminoacylation"/>
    <property type="evidence" value="ECO:0007669"/>
    <property type="project" value="InterPro"/>
</dbReference>
<dbReference type="AlphaFoldDB" id="A0A7R9TW56"/>
<dbReference type="Gene3D" id="1.20.1050.10">
    <property type="match status" value="1"/>
</dbReference>
<evidence type="ECO:0000256" key="2">
    <source>
        <dbReference type="ARBA" id="ARBA00022598"/>
    </source>
</evidence>
<dbReference type="InterPro" id="IPR016061">
    <property type="entry name" value="Pro-tRNA_ligase_II_C"/>
</dbReference>
<comment type="catalytic activity">
    <reaction evidence="9">
        <text>tRNA(Pro) + L-proline + ATP = L-prolyl-tRNA(Pro) + AMP + diphosphate</text>
        <dbReference type="Rhea" id="RHEA:14305"/>
        <dbReference type="Rhea" id="RHEA-COMP:9700"/>
        <dbReference type="Rhea" id="RHEA-COMP:9702"/>
        <dbReference type="ChEBI" id="CHEBI:30616"/>
        <dbReference type="ChEBI" id="CHEBI:33019"/>
        <dbReference type="ChEBI" id="CHEBI:60039"/>
        <dbReference type="ChEBI" id="CHEBI:78442"/>
        <dbReference type="ChEBI" id="CHEBI:78532"/>
        <dbReference type="ChEBI" id="CHEBI:456215"/>
        <dbReference type="EC" id="6.1.1.15"/>
    </reaction>
</comment>
<dbReference type="InterPro" id="IPR002316">
    <property type="entry name" value="Pro-tRNA-ligase_IIa"/>
</dbReference>
<dbReference type="PROSITE" id="PS50405">
    <property type="entry name" value="GST_CTER"/>
    <property type="match status" value="1"/>
</dbReference>
<dbReference type="CDD" id="cd00778">
    <property type="entry name" value="ProRS_core_arch_euk"/>
    <property type="match status" value="1"/>
</dbReference>
<dbReference type="PRINTS" id="PR01046">
    <property type="entry name" value="TRNASYNTHPRO"/>
</dbReference>
<dbReference type="InterPro" id="IPR004499">
    <property type="entry name" value="Pro-tRNA-ligase_IIa_arc-type"/>
</dbReference>
<dbReference type="PANTHER" id="PTHR43382:SF2">
    <property type="entry name" value="BIFUNCTIONAL GLUTAMATE_PROLINE--TRNA LIGASE"/>
    <property type="match status" value="1"/>
</dbReference>
<evidence type="ECO:0000259" key="12">
    <source>
        <dbReference type="PROSITE" id="PS50862"/>
    </source>
</evidence>
<dbReference type="Gene3D" id="3.30.110.30">
    <property type="entry name" value="C-terminal domain of ProRS"/>
    <property type="match status" value="1"/>
</dbReference>
<keyword evidence="5" id="KW-0694">RNA-binding</keyword>
<evidence type="ECO:0000256" key="3">
    <source>
        <dbReference type="ARBA" id="ARBA00022741"/>
    </source>
</evidence>
<dbReference type="FunFam" id="3.40.50.800:FF:000005">
    <property type="entry name" value="bifunctional glutamate/proline--tRNA ligase"/>
    <property type="match status" value="1"/>
</dbReference>
<dbReference type="Gene3D" id="3.40.50.800">
    <property type="entry name" value="Anticodon-binding domain"/>
    <property type="match status" value="1"/>
</dbReference>
<feature type="compositionally biased region" description="Basic and acidic residues" evidence="10">
    <location>
        <begin position="315"/>
        <end position="332"/>
    </location>
</feature>
<dbReference type="CDD" id="cd00862">
    <property type="entry name" value="ProRS_anticodon_zinc"/>
    <property type="match status" value="1"/>
</dbReference>
<evidence type="ECO:0000259" key="11">
    <source>
        <dbReference type="PROSITE" id="PS50405"/>
    </source>
</evidence>
<dbReference type="GO" id="GO:0003723">
    <property type="term" value="F:RNA binding"/>
    <property type="evidence" value="ECO:0007669"/>
    <property type="project" value="UniProtKB-KW"/>
</dbReference>
<name>A0A7R9TW56_MICPS</name>
<dbReference type="GO" id="GO:0004827">
    <property type="term" value="F:proline-tRNA ligase activity"/>
    <property type="evidence" value="ECO:0007669"/>
    <property type="project" value="UniProtKB-EC"/>
</dbReference>
<dbReference type="InterPro" id="IPR036621">
    <property type="entry name" value="Anticodon-bd_dom_sf"/>
</dbReference>
<evidence type="ECO:0000256" key="9">
    <source>
        <dbReference type="ARBA" id="ARBA00047671"/>
    </source>
</evidence>
<dbReference type="SUPFAM" id="SSF55681">
    <property type="entry name" value="Class II aaRS and biotin synthetases"/>
    <property type="match status" value="1"/>
</dbReference>
<organism evidence="14">
    <name type="scientific">Micromonas pusilla</name>
    <name type="common">Picoplanktonic green alga</name>
    <name type="synonym">Chromulina pusilla</name>
    <dbReference type="NCBI Taxonomy" id="38833"/>
    <lineage>
        <taxon>Eukaryota</taxon>
        <taxon>Viridiplantae</taxon>
        <taxon>Chlorophyta</taxon>
        <taxon>Mamiellophyceae</taxon>
        <taxon>Mamiellales</taxon>
        <taxon>Mamiellaceae</taxon>
        <taxon>Micromonas</taxon>
    </lineage>
</organism>
<dbReference type="NCBIfam" id="TIGR00408">
    <property type="entry name" value="proS_fam_I"/>
    <property type="match status" value="1"/>
</dbReference>
<dbReference type="InterPro" id="IPR010987">
    <property type="entry name" value="Glutathione-S-Trfase_C-like"/>
</dbReference>
<dbReference type="Pfam" id="PF09180">
    <property type="entry name" value="ProRS-C_1"/>
    <property type="match status" value="1"/>
</dbReference>
<dbReference type="Gene3D" id="3.30.930.10">
    <property type="entry name" value="Bira Bifunctional Protein, Domain 2"/>
    <property type="match status" value="1"/>
</dbReference>
<evidence type="ECO:0000256" key="4">
    <source>
        <dbReference type="ARBA" id="ARBA00022840"/>
    </source>
</evidence>
<dbReference type="EMBL" id="HBDY01013363">
    <property type="protein sequence ID" value="CAD8246274.1"/>
    <property type="molecule type" value="Transcribed_RNA"/>
</dbReference>
<feature type="compositionally biased region" description="Low complexity" evidence="10">
    <location>
        <begin position="217"/>
        <end position="248"/>
    </location>
</feature>
<dbReference type="InterPro" id="IPR033721">
    <property type="entry name" value="ProRS_core_arch_euk"/>
</dbReference>
<feature type="domain" description="Aminoacyl-transfer RNA synthetases class-II family profile" evidence="12">
    <location>
        <begin position="386"/>
        <end position="620"/>
    </location>
</feature>
<feature type="domain" description="WHEP-TRS" evidence="13">
    <location>
        <begin position="250"/>
        <end position="312"/>
    </location>
</feature>
<dbReference type="PROSITE" id="PS51185">
    <property type="entry name" value="WHEP_TRS_2"/>
    <property type="match status" value="1"/>
</dbReference>
<dbReference type="SUPFAM" id="SSF52954">
    <property type="entry name" value="Class II aaRS ABD-related"/>
    <property type="match status" value="1"/>
</dbReference>
<proteinExistence type="inferred from homology"/>
<dbReference type="InterPro" id="IPR002314">
    <property type="entry name" value="aa-tRNA-synt_IIb"/>
</dbReference>
<dbReference type="Pfam" id="PF03129">
    <property type="entry name" value="HGTP_anticodon"/>
    <property type="match status" value="1"/>
</dbReference>
<dbReference type="SUPFAM" id="SSF64586">
    <property type="entry name" value="C-terminal domain of ProRS"/>
    <property type="match status" value="1"/>
</dbReference>
<dbReference type="PANTHER" id="PTHR43382">
    <property type="entry name" value="PROLYL-TRNA SYNTHETASE"/>
    <property type="match status" value="1"/>
</dbReference>
<dbReference type="FunFam" id="3.30.930.10:FF:000007">
    <property type="entry name" value="Bifunctional glutamate/proline--tRNA ligase"/>
    <property type="match status" value="1"/>
</dbReference>
<sequence length="828" mass="89980">MALSMYTKPHDGSIKSKVVASLGEHDIAFLPLASYDGAIDPALAPILRGVPGGDVAGATTCAKALASTGTYPMYAPREQVDAWVKWDDEVLAPRVATCVKMLRGETPFVRAAFDDAATRLDAALAELERYLAPRYEKDDERFMADGENLTLADVFVVCSLYDAFSCAVDAAAKERYPNVCRLLYTVAASPGIQKAIGTPTSVDAVTIQSSGNNDSGAAAESAATAAKPRSSSRSAPAPAATGPPTGTPEEIAAAEAAASAQGLVVKSLKDAKKAGDATVTDDQVKAAVATLLVLKKRADALKGVVAAPPKGKGKGGGEKKPPPAKKEKAGNAKAIKETGLGLTASVEDDFGAWYSQVVVAGELIEYYDISGCYILRPWAYSMWECIKDFFDAEIKKTGVENCYFPLFVSAARLEAEKDHIEDFAPEVAWVTRSGQSDLDIPIAVRPTSETVMYPQFANWIRSHRDLPLKLNQWCNVVRWEFKHPTPFIRSREFLWQEGHTAFTNKKDADAEVRHILELYRRVYEELLAVPVIPGVKSEKEKFAGGLYTTTVEAFVPATGRGIQGATSHCLGQNFAKMFDITFENATGGRSMAWQNSWGCTTRTIGVAVMVHGDDIGLVLPPRVAPLQAVVITIPNTKMSKEDTGRMKETGQKMTASLLAAGMRAKLDDRDNYTPGWKYNHWELKGVPLRCEFGPRDLEAGHCVVVRRDNRAKETVKLEDLPTRLPKLCEEMQADMLARATKKRNEAITTCTSWDGFVAALDAKKMVLTPWCETKESEELVKKRSMDDGEGGAAKTLCIPFIQPPLEPGTKCFVTGAPATTWVIWGRSY</sequence>
<keyword evidence="3" id="KW-0547">Nucleotide-binding</keyword>
<feature type="domain" description="GST C-terminal" evidence="11">
    <location>
        <begin position="73"/>
        <end position="208"/>
    </location>
</feature>
<dbReference type="SMART" id="SM00946">
    <property type="entry name" value="ProRS-C_1"/>
    <property type="match status" value="1"/>
</dbReference>
<evidence type="ECO:0000259" key="13">
    <source>
        <dbReference type="PROSITE" id="PS51185"/>
    </source>
</evidence>
<dbReference type="Pfam" id="PF00587">
    <property type="entry name" value="tRNA-synt_2b"/>
    <property type="match status" value="1"/>
</dbReference>
<keyword evidence="6" id="KW-0648">Protein biosynthesis</keyword>
<dbReference type="InterPro" id="IPR017449">
    <property type="entry name" value="Pro-tRNA_synth_II"/>
</dbReference>
<dbReference type="FunFam" id="3.30.110.30:FF:000001">
    <property type="entry name" value="Bifunctional glutamate/proline--tRNA ligase"/>
    <property type="match status" value="1"/>
</dbReference>
<keyword evidence="7" id="KW-0030">Aminoacyl-tRNA synthetase</keyword>
<dbReference type="InterPro" id="IPR004154">
    <property type="entry name" value="Anticodon-bd"/>
</dbReference>
<gene>
    <name evidence="14" type="ORF">MPUS1402_LOCUS10120</name>
</gene>
<reference evidence="14" key="1">
    <citation type="submission" date="2021-01" db="EMBL/GenBank/DDBJ databases">
        <authorList>
            <person name="Corre E."/>
            <person name="Pelletier E."/>
            <person name="Niang G."/>
            <person name="Scheremetjew M."/>
            <person name="Finn R."/>
            <person name="Kale V."/>
            <person name="Holt S."/>
            <person name="Cochrane G."/>
            <person name="Meng A."/>
            <person name="Brown T."/>
            <person name="Cohen L."/>
        </authorList>
    </citation>
    <scope>NUCLEOTIDE SEQUENCE</scope>
    <source>
        <strain evidence="14">RCC1614</strain>
    </source>
</reference>
<evidence type="ECO:0000256" key="6">
    <source>
        <dbReference type="ARBA" id="ARBA00022917"/>
    </source>
</evidence>
<dbReference type="GO" id="GO:0005524">
    <property type="term" value="F:ATP binding"/>
    <property type="evidence" value="ECO:0007669"/>
    <property type="project" value="UniProtKB-KW"/>
</dbReference>
<evidence type="ECO:0000256" key="1">
    <source>
        <dbReference type="ARBA" id="ARBA00012831"/>
    </source>
</evidence>
<dbReference type="Pfam" id="PF13410">
    <property type="entry name" value="GST_C_2"/>
    <property type="match status" value="1"/>
</dbReference>
<dbReference type="EC" id="6.1.1.15" evidence="1"/>
<protein>
    <recommendedName>
        <fullName evidence="1">proline--tRNA ligase</fullName>
        <ecNumber evidence="1">6.1.1.15</ecNumber>
    </recommendedName>
    <alternativeName>
        <fullName evidence="8">Prolyl-tRNA synthetase</fullName>
    </alternativeName>
</protein>
<dbReference type="InterPro" id="IPR036282">
    <property type="entry name" value="Glutathione-S-Trfase_C_sf"/>
</dbReference>
<dbReference type="InterPro" id="IPR000738">
    <property type="entry name" value="WHEP-TRS_dom"/>
</dbReference>
<dbReference type="PROSITE" id="PS50862">
    <property type="entry name" value="AA_TRNA_LIGASE_II"/>
    <property type="match status" value="1"/>
</dbReference>
<evidence type="ECO:0000256" key="8">
    <source>
        <dbReference type="ARBA" id="ARBA00029731"/>
    </source>
</evidence>
<dbReference type="SUPFAM" id="SSF47616">
    <property type="entry name" value="GST C-terminal domain-like"/>
    <property type="match status" value="1"/>
</dbReference>
<feature type="region of interest" description="Disordered" evidence="10">
    <location>
        <begin position="306"/>
        <end position="332"/>
    </location>
</feature>
<dbReference type="InterPro" id="IPR006195">
    <property type="entry name" value="aa-tRNA-synth_II"/>
</dbReference>
<keyword evidence="4" id="KW-0067">ATP-binding</keyword>
<evidence type="ECO:0000256" key="5">
    <source>
        <dbReference type="ARBA" id="ARBA00022884"/>
    </source>
</evidence>
<evidence type="ECO:0000256" key="7">
    <source>
        <dbReference type="ARBA" id="ARBA00023146"/>
    </source>
</evidence>
<dbReference type="GO" id="GO:0005737">
    <property type="term" value="C:cytoplasm"/>
    <property type="evidence" value="ECO:0007669"/>
    <property type="project" value="InterPro"/>
</dbReference>
<evidence type="ECO:0000256" key="10">
    <source>
        <dbReference type="SAM" id="MobiDB-lite"/>
    </source>
</evidence>
<keyword evidence="2" id="KW-0436">Ligase</keyword>
<accession>A0A7R9TW56</accession>
<dbReference type="InterPro" id="IPR045864">
    <property type="entry name" value="aa-tRNA-synth_II/BPL/LPL"/>
</dbReference>
<dbReference type="GO" id="GO:0017101">
    <property type="term" value="C:aminoacyl-tRNA synthetase multienzyme complex"/>
    <property type="evidence" value="ECO:0007669"/>
    <property type="project" value="TreeGrafter"/>
</dbReference>
<evidence type="ECO:0000313" key="14">
    <source>
        <dbReference type="EMBL" id="CAD8246274.1"/>
    </source>
</evidence>
<feature type="region of interest" description="Disordered" evidence="10">
    <location>
        <begin position="207"/>
        <end position="248"/>
    </location>
</feature>
<dbReference type="HAMAP" id="MF_01571">
    <property type="entry name" value="Pro_tRNA_synth_type3"/>
    <property type="match status" value="1"/>
</dbReference>